<evidence type="ECO:0000313" key="12">
    <source>
        <dbReference type="Proteomes" id="UP001183585"/>
    </source>
</evidence>
<dbReference type="Gene3D" id="1.10.260.40">
    <property type="entry name" value="lambda repressor-like DNA-binding domains"/>
    <property type="match status" value="1"/>
</dbReference>
<comment type="similarity">
    <text evidence="9">Belongs to the MntA antitoxin family.</text>
</comment>
<reference evidence="11 12" key="1">
    <citation type="submission" date="2023-07" db="EMBL/GenBank/DDBJ databases">
        <title>Sequencing the genomes of 1000 actinobacteria strains.</title>
        <authorList>
            <person name="Klenk H.-P."/>
        </authorList>
    </citation>
    <scope>NUCLEOTIDE SEQUENCE [LARGE SCALE GENOMIC DNA]</scope>
    <source>
        <strain evidence="11 12">DSM 45554</strain>
    </source>
</reference>
<evidence type="ECO:0000256" key="9">
    <source>
        <dbReference type="ARBA" id="ARBA00038276"/>
    </source>
</evidence>
<evidence type="ECO:0000256" key="4">
    <source>
        <dbReference type="ARBA" id="ARBA00022695"/>
    </source>
</evidence>
<dbReference type="RefSeq" id="WP_274991537.1">
    <property type="nucleotide sequence ID" value="NZ_JAJQQP010000001.1"/>
</dbReference>
<dbReference type="SMART" id="SM00530">
    <property type="entry name" value="HTH_XRE"/>
    <property type="match status" value="1"/>
</dbReference>
<evidence type="ECO:0000256" key="2">
    <source>
        <dbReference type="ARBA" id="ARBA00022649"/>
    </source>
</evidence>
<dbReference type="SUPFAM" id="SSF81301">
    <property type="entry name" value="Nucleotidyltransferase"/>
    <property type="match status" value="1"/>
</dbReference>
<comment type="cofactor">
    <cofactor evidence="1">
        <name>Mg(2+)</name>
        <dbReference type="ChEBI" id="CHEBI:18420"/>
    </cofactor>
</comment>
<evidence type="ECO:0000256" key="5">
    <source>
        <dbReference type="ARBA" id="ARBA00022723"/>
    </source>
</evidence>
<name>A0ABU2CN58_9MICO</name>
<dbReference type="EMBL" id="JAVDYE010000001">
    <property type="protein sequence ID" value="MDR7382774.1"/>
    <property type="molecule type" value="Genomic_DNA"/>
</dbReference>
<gene>
    <name evidence="11" type="ORF">J2S48_002289</name>
</gene>
<dbReference type="CDD" id="cd00093">
    <property type="entry name" value="HTH_XRE"/>
    <property type="match status" value="1"/>
</dbReference>
<keyword evidence="8" id="KW-0460">Magnesium</keyword>
<keyword evidence="6" id="KW-0547">Nucleotide-binding</keyword>
<dbReference type="Pfam" id="PF01381">
    <property type="entry name" value="HTH_3"/>
    <property type="match status" value="1"/>
</dbReference>
<dbReference type="PANTHER" id="PTHR33571:SF12">
    <property type="entry name" value="BSL3053 PROTEIN"/>
    <property type="match status" value="1"/>
</dbReference>
<evidence type="ECO:0000313" key="11">
    <source>
        <dbReference type="EMBL" id="MDR7382774.1"/>
    </source>
</evidence>
<dbReference type="PROSITE" id="PS50943">
    <property type="entry name" value="HTH_CROC1"/>
    <property type="match status" value="1"/>
</dbReference>
<protein>
    <submittedName>
        <fullName evidence="11">Nucleotidyltransferase</fullName>
    </submittedName>
</protein>
<dbReference type="InterPro" id="IPR052038">
    <property type="entry name" value="Type-VII_TA_antitoxin"/>
</dbReference>
<dbReference type="CDD" id="cd05403">
    <property type="entry name" value="NT_KNTase_like"/>
    <property type="match status" value="1"/>
</dbReference>
<dbReference type="PANTHER" id="PTHR33571">
    <property type="entry name" value="SSL8005 PROTEIN"/>
    <property type="match status" value="1"/>
</dbReference>
<dbReference type="SUPFAM" id="SSF47413">
    <property type="entry name" value="lambda repressor-like DNA-binding domains"/>
    <property type="match status" value="1"/>
</dbReference>
<dbReference type="InterPro" id="IPR043519">
    <property type="entry name" value="NT_sf"/>
</dbReference>
<keyword evidence="2" id="KW-1277">Toxin-antitoxin system</keyword>
<proteinExistence type="inferred from homology"/>
<keyword evidence="3" id="KW-0808">Transferase</keyword>
<sequence>MGGYGRDLRARRLRAGLTQRELAARSGTSQPAIAAIEKGIRSPALETRARLDAALRVRPSILLESALEQVREVLGRYQVTNPRVFGSVARGEDTEESDVDLLVTTPPDFDIFDKVMLMEALEETLGVHVDVVPDDAQGPTVARAVAEAVPL</sequence>
<organism evidence="11 12">
    <name type="scientific">Promicromonospora iranensis</name>
    <dbReference type="NCBI Taxonomy" id="1105144"/>
    <lineage>
        <taxon>Bacteria</taxon>
        <taxon>Bacillati</taxon>
        <taxon>Actinomycetota</taxon>
        <taxon>Actinomycetes</taxon>
        <taxon>Micrococcales</taxon>
        <taxon>Promicromonosporaceae</taxon>
        <taxon>Promicromonospora</taxon>
    </lineage>
</organism>
<comment type="caution">
    <text evidence="11">The sequence shown here is derived from an EMBL/GenBank/DDBJ whole genome shotgun (WGS) entry which is preliminary data.</text>
</comment>
<keyword evidence="7" id="KW-0067">ATP-binding</keyword>
<dbReference type="Pfam" id="PF01909">
    <property type="entry name" value="NTP_transf_2"/>
    <property type="match status" value="1"/>
</dbReference>
<dbReference type="InterPro" id="IPR010982">
    <property type="entry name" value="Lambda_DNA-bd_dom_sf"/>
</dbReference>
<accession>A0ABU2CN58</accession>
<dbReference type="Proteomes" id="UP001183585">
    <property type="component" value="Unassembled WGS sequence"/>
</dbReference>
<keyword evidence="5" id="KW-0479">Metal-binding</keyword>
<evidence type="ECO:0000256" key="6">
    <source>
        <dbReference type="ARBA" id="ARBA00022741"/>
    </source>
</evidence>
<evidence type="ECO:0000256" key="8">
    <source>
        <dbReference type="ARBA" id="ARBA00022842"/>
    </source>
</evidence>
<evidence type="ECO:0000256" key="3">
    <source>
        <dbReference type="ARBA" id="ARBA00022679"/>
    </source>
</evidence>
<keyword evidence="12" id="KW-1185">Reference proteome</keyword>
<evidence type="ECO:0000256" key="1">
    <source>
        <dbReference type="ARBA" id="ARBA00001946"/>
    </source>
</evidence>
<keyword evidence="4" id="KW-0548">Nucleotidyltransferase</keyword>
<evidence type="ECO:0000259" key="10">
    <source>
        <dbReference type="PROSITE" id="PS50943"/>
    </source>
</evidence>
<feature type="domain" description="HTH cro/C1-type" evidence="10">
    <location>
        <begin position="8"/>
        <end position="62"/>
    </location>
</feature>
<dbReference type="Gene3D" id="3.30.460.10">
    <property type="entry name" value="Beta Polymerase, domain 2"/>
    <property type="match status" value="1"/>
</dbReference>
<dbReference type="InterPro" id="IPR001387">
    <property type="entry name" value="Cro/C1-type_HTH"/>
</dbReference>
<dbReference type="InterPro" id="IPR002934">
    <property type="entry name" value="Polymerase_NTP_transf_dom"/>
</dbReference>
<evidence type="ECO:0000256" key="7">
    <source>
        <dbReference type="ARBA" id="ARBA00022840"/>
    </source>
</evidence>